<evidence type="ECO:0000313" key="2">
    <source>
        <dbReference type="EMBL" id="CAD8851476.1"/>
    </source>
</evidence>
<protein>
    <submittedName>
        <fullName evidence="2">Uncharacterized protein</fullName>
    </submittedName>
</protein>
<evidence type="ECO:0000256" key="1">
    <source>
        <dbReference type="SAM" id="MobiDB-lite"/>
    </source>
</evidence>
<reference evidence="2" key="1">
    <citation type="submission" date="2021-01" db="EMBL/GenBank/DDBJ databases">
        <authorList>
            <person name="Corre E."/>
            <person name="Pelletier E."/>
            <person name="Niang G."/>
            <person name="Scheremetjew M."/>
            <person name="Finn R."/>
            <person name="Kale V."/>
            <person name="Holt S."/>
            <person name="Cochrane G."/>
            <person name="Meng A."/>
            <person name="Brown T."/>
            <person name="Cohen L."/>
        </authorList>
    </citation>
    <scope>NUCLEOTIDE SEQUENCE</scope>
</reference>
<name>A0A7S1AFS5_NOCSC</name>
<proteinExistence type="predicted"/>
<sequence length="117" mass="12698">MGMGGTGPVESSIPPSPVVKPRLCHAIARPRHIRLSRTASKADDDSPRLPLVTRYVEQEPPRMNRNRDRSLPSAVPPEEPVAVSSTFGTFFTLLCSTCGAGHTADDLPVMNDISLEY</sequence>
<dbReference type="AlphaFoldDB" id="A0A7S1AFS5"/>
<dbReference type="EMBL" id="HBFQ01036634">
    <property type="protein sequence ID" value="CAD8851476.1"/>
    <property type="molecule type" value="Transcribed_RNA"/>
</dbReference>
<feature type="region of interest" description="Disordered" evidence="1">
    <location>
        <begin position="58"/>
        <end position="79"/>
    </location>
</feature>
<feature type="compositionally biased region" description="Basic and acidic residues" evidence="1">
    <location>
        <begin position="58"/>
        <end position="70"/>
    </location>
</feature>
<gene>
    <name evidence="2" type="ORF">NSCI0253_LOCUS25826</name>
</gene>
<organism evidence="2">
    <name type="scientific">Noctiluca scintillans</name>
    <name type="common">Sea sparkle</name>
    <name type="synonym">Red tide dinoflagellate</name>
    <dbReference type="NCBI Taxonomy" id="2966"/>
    <lineage>
        <taxon>Eukaryota</taxon>
        <taxon>Sar</taxon>
        <taxon>Alveolata</taxon>
        <taxon>Dinophyceae</taxon>
        <taxon>Noctilucales</taxon>
        <taxon>Noctilucaceae</taxon>
        <taxon>Noctiluca</taxon>
    </lineage>
</organism>
<accession>A0A7S1AFS5</accession>